<reference evidence="1" key="1">
    <citation type="submission" date="2021-10" db="EMBL/GenBank/DDBJ databases">
        <title>Psilocybe cubensis genome.</title>
        <authorList>
            <person name="Mckernan K.J."/>
            <person name="Crawford S."/>
            <person name="Trippe A."/>
            <person name="Kane L.T."/>
            <person name="Mclaughlin S."/>
        </authorList>
    </citation>
    <scope>NUCLEOTIDE SEQUENCE</scope>
    <source>
        <strain evidence="1">MGC-MH-2018</strain>
    </source>
</reference>
<sequence length="263" mass="29822">MGPTCVWFHVITVLTSASVLMSNATIPSSILPNDGPINGVESPWRVLRISDTPPTIQEPTVAYREIRQILVNHSTTKGMTFREADILRSSVLHHALYHIDNILLNEERHLRHRAISRFQAFGLEALSFVRELAMVSHLETGVVPYLLVLEADLIHFLNLFSKRLDIDIHDKVKGLYDKAYMATIQDPDLTDVHPIRLITVQALANYMYHRRLGVAEAIRLTRGALASIRKALKRHPSKVQQAISNYIAPLNHDLRIWEANNGH</sequence>
<evidence type="ECO:0000313" key="1">
    <source>
        <dbReference type="EMBL" id="KAH9481668.1"/>
    </source>
</evidence>
<comment type="caution">
    <text evidence="1">The sequence shown here is derived from an EMBL/GenBank/DDBJ whole genome shotgun (WGS) entry which is preliminary data.</text>
</comment>
<accession>A0ACB8H0Z7</accession>
<evidence type="ECO:0000313" key="2">
    <source>
        <dbReference type="Proteomes" id="UP000664032"/>
    </source>
</evidence>
<dbReference type="EMBL" id="JAFIQS020000005">
    <property type="protein sequence ID" value="KAH9481668.1"/>
    <property type="molecule type" value="Genomic_DNA"/>
</dbReference>
<proteinExistence type="predicted"/>
<keyword evidence="2" id="KW-1185">Reference proteome</keyword>
<protein>
    <submittedName>
        <fullName evidence="1">Uncharacterized protein</fullName>
    </submittedName>
</protein>
<gene>
    <name evidence="1" type="ORF">JR316_0006195</name>
</gene>
<dbReference type="Proteomes" id="UP000664032">
    <property type="component" value="Unassembled WGS sequence"/>
</dbReference>
<name>A0ACB8H0Z7_PSICU</name>
<organism evidence="1 2">
    <name type="scientific">Psilocybe cubensis</name>
    <name type="common">Psychedelic mushroom</name>
    <name type="synonym">Stropharia cubensis</name>
    <dbReference type="NCBI Taxonomy" id="181762"/>
    <lineage>
        <taxon>Eukaryota</taxon>
        <taxon>Fungi</taxon>
        <taxon>Dikarya</taxon>
        <taxon>Basidiomycota</taxon>
        <taxon>Agaricomycotina</taxon>
        <taxon>Agaricomycetes</taxon>
        <taxon>Agaricomycetidae</taxon>
        <taxon>Agaricales</taxon>
        <taxon>Agaricineae</taxon>
        <taxon>Strophariaceae</taxon>
        <taxon>Psilocybe</taxon>
    </lineage>
</organism>